<feature type="compositionally biased region" description="Basic and acidic residues" evidence="1">
    <location>
        <begin position="37"/>
        <end position="55"/>
    </location>
</feature>
<organism evidence="2 3">
    <name type="scientific">Pedobacter frigidisoli</name>
    <dbReference type="NCBI Taxonomy" id="2530455"/>
    <lineage>
        <taxon>Bacteria</taxon>
        <taxon>Pseudomonadati</taxon>
        <taxon>Bacteroidota</taxon>
        <taxon>Sphingobacteriia</taxon>
        <taxon>Sphingobacteriales</taxon>
        <taxon>Sphingobacteriaceae</taxon>
        <taxon>Pedobacter</taxon>
    </lineage>
</organism>
<sequence>MKKHENPEEDLPIEGQDFADPKEEINKKPSSHGEVANQKDGDFSDLEESRMENPPKHRAKNGSSKDDLDSDTEIDQSKGV</sequence>
<protein>
    <submittedName>
        <fullName evidence="2">Uncharacterized protein</fullName>
    </submittedName>
</protein>
<proteinExistence type="predicted"/>
<dbReference type="AlphaFoldDB" id="A0A4R0P130"/>
<evidence type="ECO:0000313" key="2">
    <source>
        <dbReference type="EMBL" id="TCD10131.1"/>
    </source>
</evidence>
<gene>
    <name evidence="2" type="ORF">EZ449_09900</name>
</gene>
<evidence type="ECO:0000313" key="3">
    <source>
        <dbReference type="Proteomes" id="UP000291485"/>
    </source>
</evidence>
<comment type="caution">
    <text evidence="2">The sequence shown here is derived from an EMBL/GenBank/DDBJ whole genome shotgun (WGS) entry which is preliminary data.</text>
</comment>
<dbReference type="RefSeq" id="WP_131558229.1">
    <property type="nucleotide sequence ID" value="NZ_SJSN01000007.1"/>
</dbReference>
<dbReference type="EMBL" id="SJSN01000007">
    <property type="protein sequence ID" value="TCD10131.1"/>
    <property type="molecule type" value="Genomic_DNA"/>
</dbReference>
<keyword evidence="3" id="KW-1185">Reference proteome</keyword>
<name>A0A4R0P130_9SPHI</name>
<feature type="region of interest" description="Disordered" evidence="1">
    <location>
        <begin position="1"/>
        <end position="80"/>
    </location>
</feature>
<reference evidence="2 3" key="1">
    <citation type="submission" date="2019-02" db="EMBL/GenBank/DDBJ databases">
        <title>Pedobacter sp. RP-3-11 sp. nov., isolated from Arctic soil.</title>
        <authorList>
            <person name="Dahal R.H."/>
        </authorList>
    </citation>
    <scope>NUCLEOTIDE SEQUENCE [LARGE SCALE GENOMIC DNA]</scope>
    <source>
        <strain evidence="2 3">RP-3-11</strain>
    </source>
</reference>
<dbReference type="OrthoDB" id="770308at2"/>
<dbReference type="Proteomes" id="UP000291485">
    <property type="component" value="Unassembled WGS sequence"/>
</dbReference>
<accession>A0A4R0P130</accession>
<evidence type="ECO:0000256" key="1">
    <source>
        <dbReference type="SAM" id="MobiDB-lite"/>
    </source>
</evidence>